<gene>
    <name evidence="1" type="ORF">CDAR_505001</name>
</gene>
<keyword evidence="2" id="KW-1185">Reference proteome</keyword>
<accession>A0AAV4MS58</accession>
<evidence type="ECO:0000313" key="1">
    <source>
        <dbReference type="EMBL" id="GIX74261.1"/>
    </source>
</evidence>
<sequence>MSKYHTCIFADKKAVFLRFSRNSFQIITLLPLSVVDYELNIHSSADARRFSPIVMSAEVPFATTTRFHSRAENLWIIFLIVFYYTQGRVLSEEFDSI</sequence>
<organism evidence="1 2">
    <name type="scientific">Caerostris darwini</name>
    <dbReference type="NCBI Taxonomy" id="1538125"/>
    <lineage>
        <taxon>Eukaryota</taxon>
        <taxon>Metazoa</taxon>
        <taxon>Ecdysozoa</taxon>
        <taxon>Arthropoda</taxon>
        <taxon>Chelicerata</taxon>
        <taxon>Arachnida</taxon>
        <taxon>Araneae</taxon>
        <taxon>Araneomorphae</taxon>
        <taxon>Entelegynae</taxon>
        <taxon>Araneoidea</taxon>
        <taxon>Araneidae</taxon>
        <taxon>Caerostris</taxon>
    </lineage>
</organism>
<dbReference type="Proteomes" id="UP001054837">
    <property type="component" value="Unassembled WGS sequence"/>
</dbReference>
<protein>
    <submittedName>
        <fullName evidence="1">Uncharacterized protein</fullName>
    </submittedName>
</protein>
<dbReference type="AlphaFoldDB" id="A0AAV4MS58"/>
<proteinExistence type="predicted"/>
<evidence type="ECO:0000313" key="2">
    <source>
        <dbReference type="Proteomes" id="UP001054837"/>
    </source>
</evidence>
<comment type="caution">
    <text evidence="1">The sequence shown here is derived from an EMBL/GenBank/DDBJ whole genome shotgun (WGS) entry which is preliminary data.</text>
</comment>
<name>A0AAV4MS58_9ARAC</name>
<dbReference type="EMBL" id="BPLQ01000719">
    <property type="protein sequence ID" value="GIX74261.1"/>
    <property type="molecule type" value="Genomic_DNA"/>
</dbReference>
<reference evidence="1 2" key="1">
    <citation type="submission" date="2021-06" db="EMBL/GenBank/DDBJ databases">
        <title>Caerostris darwini draft genome.</title>
        <authorList>
            <person name="Kono N."/>
            <person name="Arakawa K."/>
        </authorList>
    </citation>
    <scope>NUCLEOTIDE SEQUENCE [LARGE SCALE GENOMIC DNA]</scope>
</reference>